<evidence type="ECO:0000313" key="2">
    <source>
        <dbReference type="Proteomes" id="UP000075666"/>
    </source>
</evidence>
<reference evidence="1 2" key="1">
    <citation type="submission" date="2016-01" db="EMBL/GenBank/DDBJ databases">
        <title>Genome Sequences of Twelve Sporeforming Bacillus Species Isolated from Foods.</title>
        <authorList>
            <person name="Berendsen E.M."/>
            <person name="Wells-Bennik M.H."/>
            <person name="Krawcyk A.O."/>
            <person name="De Jong A."/>
            <person name="Holsappel S."/>
            <person name="Eijlander R.T."/>
            <person name="Kuipers O.P."/>
        </authorList>
    </citation>
    <scope>NUCLEOTIDE SEQUENCE [LARGE SCALE GENOMIC DNA]</scope>
    <source>
        <strain evidence="1 2">B4102</strain>
    </source>
</reference>
<accession>A0A150KKF5</accession>
<dbReference type="Proteomes" id="UP000075666">
    <property type="component" value="Unassembled WGS sequence"/>
</dbReference>
<dbReference type="STRING" id="46224.B4102_3963"/>
<dbReference type="EMBL" id="LQYN01000129">
    <property type="protein sequence ID" value="KYC89956.1"/>
    <property type="molecule type" value="Genomic_DNA"/>
</dbReference>
<dbReference type="OrthoDB" id="4986073at2"/>
<organism evidence="1 2">
    <name type="scientific">Heyndrickxia sporothermodurans</name>
    <dbReference type="NCBI Taxonomy" id="46224"/>
    <lineage>
        <taxon>Bacteria</taxon>
        <taxon>Bacillati</taxon>
        <taxon>Bacillota</taxon>
        <taxon>Bacilli</taxon>
        <taxon>Bacillales</taxon>
        <taxon>Bacillaceae</taxon>
        <taxon>Heyndrickxia</taxon>
    </lineage>
</organism>
<evidence type="ECO:0008006" key="3">
    <source>
        <dbReference type="Google" id="ProtNLM"/>
    </source>
</evidence>
<sequence>MYKIGVVGPTASVDRILSLVEEYGDELQFTPYSYHDSKETAEIIKKYGMQVNAWLFSGQIPYEIAKKELGNDANMAYVPIMEASFYKSFLEMTYEQGKLLKQVSVDVIMPTNELEEALEQLTVSFDRVYTKPFWSDIDSNEILDFHLDLWNSGKTEGVLTCFSSVYQTLKQLGIPAYWTTPTRMQIRQTLNILTEKIRASYFKDTQIGVIIIEIEQFDRIIEKTKTPYHLQYLELRFKEMIIKLCEKLNGSFVEKGNGRYVIFNTRGAIVRELESINNTIHYLSSESDTTIAVGIGYGKTVHFAEVNATLALQQSKEKTKQEIVIIQEDGTIAELTDNQELFEYSSRTEDQEIVEKLKKGNVSAKTYNKIVAIIHRNGWSNFTVKDLADQLRMTERNARRIVTDLCNIDLLQCVGEELSTNRGRPSKIYKIQ</sequence>
<proteinExistence type="predicted"/>
<protein>
    <recommendedName>
        <fullName evidence="3">Transcriptional regulator</fullName>
    </recommendedName>
</protein>
<dbReference type="InterPro" id="IPR043128">
    <property type="entry name" value="Rev_trsase/Diguanyl_cyclase"/>
</dbReference>
<name>A0A150KKF5_9BACI</name>
<gene>
    <name evidence="1" type="ORF">B4102_3963</name>
</gene>
<dbReference type="Gene3D" id="3.30.70.270">
    <property type="match status" value="1"/>
</dbReference>
<dbReference type="AlphaFoldDB" id="A0A150KKF5"/>
<evidence type="ECO:0000313" key="1">
    <source>
        <dbReference type="EMBL" id="KYC89956.1"/>
    </source>
</evidence>
<keyword evidence="2" id="KW-1185">Reference proteome</keyword>
<dbReference type="RefSeq" id="WP_066235656.1">
    <property type="nucleotide sequence ID" value="NZ_LQYN01000129.1"/>
</dbReference>
<comment type="caution">
    <text evidence="1">The sequence shown here is derived from an EMBL/GenBank/DDBJ whole genome shotgun (WGS) entry which is preliminary data.</text>
</comment>
<dbReference type="PATRIC" id="fig|46224.3.peg.1108"/>